<dbReference type="Pfam" id="PF02467">
    <property type="entry name" value="Whib"/>
    <property type="match status" value="1"/>
</dbReference>
<evidence type="ECO:0000256" key="6">
    <source>
        <dbReference type="ARBA" id="ARBA00023004"/>
    </source>
</evidence>
<organism evidence="13 14">
    <name type="scientific">Streptacidiphilus alkalitolerans</name>
    <dbReference type="NCBI Taxonomy" id="3342712"/>
    <lineage>
        <taxon>Bacteria</taxon>
        <taxon>Bacillati</taxon>
        <taxon>Actinomycetota</taxon>
        <taxon>Actinomycetes</taxon>
        <taxon>Kitasatosporales</taxon>
        <taxon>Streptomycetaceae</taxon>
        <taxon>Streptacidiphilus</taxon>
    </lineage>
</organism>
<keyword evidence="4" id="KW-0004">4Fe-4S</keyword>
<evidence type="ECO:0000256" key="10">
    <source>
        <dbReference type="ARBA" id="ARBA00023157"/>
    </source>
</evidence>
<dbReference type="PROSITE" id="PS51674">
    <property type="entry name" value="4FE4S_WBL"/>
    <property type="match status" value="1"/>
</dbReference>
<evidence type="ECO:0000256" key="1">
    <source>
        <dbReference type="ARBA" id="ARBA00001966"/>
    </source>
</evidence>
<reference evidence="13 14" key="1">
    <citation type="submission" date="2024-09" db="EMBL/GenBank/DDBJ databases">
        <authorList>
            <person name="Lee S.D."/>
        </authorList>
    </citation>
    <scope>NUCLEOTIDE SEQUENCE [LARGE SCALE GENOMIC DNA]</scope>
    <source>
        <strain evidence="13 14">N1-3</strain>
    </source>
</reference>
<keyword evidence="7" id="KW-0411">Iron-sulfur</keyword>
<protein>
    <submittedName>
        <fullName evidence="13">WhiB family transcriptional regulator</fullName>
    </submittedName>
</protein>
<keyword evidence="8" id="KW-0805">Transcription regulation</keyword>
<evidence type="ECO:0000259" key="12">
    <source>
        <dbReference type="PROSITE" id="PS51674"/>
    </source>
</evidence>
<proteinExistence type="inferred from homology"/>
<evidence type="ECO:0000256" key="7">
    <source>
        <dbReference type="ARBA" id="ARBA00023014"/>
    </source>
</evidence>
<evidence type="ECO:0000313" key="13">
    <source>
        <dbReference type="EMBL" id="MFC1436021.1"/>
    </source>
</evidence>
<dbReference type="RefSeq" id="WP_380559428.1">
    <property type="nucleotide sequence ID" value="NZ_JBHEZY010000024.1"/>
</dbReference>
<dbReference type="InterPro" id="IPR034768">
    <property type="entry name" value="4FE4S_WBL"/>
</dbReference>
<evidence type="ECO:0000313" key="14">
    <source>
        <dbReference type="Proteomes" id="UP001592530"/>
    </source>
</evidence>
<evidence type="ECO:0000256" key="8">
    <source>
        <dbReference type="ARBA" id="ARBA00023015"/>
    </source>
</evidence>
<dbReference type="EMBL" id="JBHEZY010000024">
    <property type="protein sequence ID" value="MFC1436021.1"/>
    <property type="molecule type" value="Genomic_DNA"/>
</dbReference>
<feature type="domain" description="4Fe-4S Wbl-type" evidence="12">
    <location>
        <begin position="28"/>
        <end position="90"/>
    </location>
</feature>
<dbReference type="InterPro" id="IPR003482">
    <property type="entry name" value="Whib"/>
</dbReference>
<dbReference type="PANTHER" id="PTHR38839">
    <property type="entry name" value="TRANSCRIPTIONAL REGULATOR WHID-RELATED"/>
    <property type="match status" value="1"/>
</dbReference>
<evidence type="ECO:0000256" key="11">
    <source>
        <dbReference type="ARBA" id="ARBA00023163"/>
    </source>
</evidence>
<comment type="similarity">
    <text evidence="3">Belongs to the WhiB family.</text>
</comment>
<evidence type="ECO:0000256" key="4">
    <source>
        <dbReference type="ARBA" id="ARBA00022485"/>
    </source>
</evidence>
<accession>A0ABV6XCS1</accession>
<keyword evidence="5" id="KW-0479">Metal-binding</keyword>
<evidence type="ECO:0000256" key="2">
    <source>
        <dbReference type="ARBA" id="ARBA00004496"/>
    </source>
</evidence>
<evidence type="ECO:0000256" key="9">
    <source>
        <dbReference type="ARBA" id="ARBA00023125"/>
    </source>
</evidence>
<name>A0ABV6XCS1_9ACTN</name>
<comment type="cofactor">
    <cofactor evidence="1">
        <name>[4Fe-4S] cluster</name>
        <dbReference type="ChEBI" id="CHEBI:49883"/>
    </cofactor>
</comment>
<dbReference type="Proteomes" id="UP001592530">
    <property type="component" value="Unassembled WGS sequence"/>
</dbReference>
<sequence>MPTQNLDPSRVPYLVGHGQQPKLPPTVPCQQDGIDPDMFFPESVGEAQTQALTLCFGCGFQERCLRYALDNPQLTEWGIWGGTTAPRRQQLREEFAIVTHPNRKAA</sequence>
<keyword evidence="10" id="KW-1015">Disulfide bond</keyword>
<evidence type="ECO:0000256" key="5">
    <source>
        <dbReference type="ARBA" id="ARBA00022723"/>
    </source>
</evidence>
<keyword evidence="9" id="KW-0238">DNA-binding</keyword>
<keyword evidence="11" id="KW-0804">Transcription</keyword>
<comment type="subcellular location">
    <subcellularLocation>
        <location evidence="2">Cytoplasm</location>
    </subcellularLocation>
</comment>
<comment type="caution">
    <text evidence="13">The sequence shown here is derived from an EMBL/GenBank/DDBJ whole genome shotgun (WGS) entry which is preliminary data.</text>
</comment>
<gene>
    <name evidence="13" type="ORF">ACEZDB_35850</name>
</gene>
<keyword evidence="6" id="KW-0408">Iron</keyword>
<evidence type="ECO:0000256" key="3">
    <source>
        <dbReference type="ARBA" id="ARBA00006597"/>
    </source>
</evidence>